<organism evidence="1 2">
    <name type="scientific">Burkholderia aenigmatica</name>
    <dbReference type="NCBI Taxonomy" id="2015348"/>
    <lineage>
        <taxon>Bacteria</taxon>
        <taxon>Pseudomonadati</taxon>
        <taxon>Pseudomonadota</taxon>
        <taxon>Betaproteobacteria</taxon>
        <taxon>Burkholderiales</taxon>
        <taxon>Burkholderiaceae</taxon>
        <taxon>Burkholderia</taxon>
        <taxon>Burkholderia cepacia complex</taxon>
    </lineage>
</organism>
<dbReference type="GO" id="GO:0003676">
    <property type="term" value="F:nucleic acid binding"/>
    <property type="evidence" value="ECO:0007669"/>
    <property type="project" value="InterPro"/>
</dbReference>
<name>A0A6P2RTX6_9BURK</name>
<keyword evidence="1" id="KW-0378">Hydrolase</keyword>
<dbReference type="InterPro" id="IPR036397">
    <property type="entry name" value="RNaseH_sf"/>
</dbReference>
<evidence type="ECO:0000313" key="1">
    <source>
        <dbReference type="EMBL" id="VWC37032.1"/>
    </source>
</evidence>
<dbReference type="Proteomes" id="UP000494261">
    <property type="component" value="Unassembled WGS sequence"/>
</dbReference>
<dbReference type="GO" id="GO:0016787">
    <property type="term" value="F:hydrolase activity"/>
    <property type="evidence" value="ECO:0007669"/>
    <property type="project" value="UniProtKB-KW"/>
</dbReference>
<dbReference type="EMBL" id="CABVQC010000065">
    <property type="protein sequence ID" value="VWC37032.1"/>
    <property type="molecule type" value="Genomic_DNA"/>
</dbReference>
<dbReference type="EC" id="3.1.13.-" evidence="1"/>
<dbReference type="SUPFAM" id="SSF53098">
    <property type="entry name" value="Ribonuclease H-like"/>
    <property type="match status" value="1"/>
</dbReference>
<protein>
    <submittedName>
        <fullName evidence="1">3'-5' exoribonuclease</fullName>
        <ecNumber evidence="1">3.1.13.-</ecNumber>
    </submittedName>
</protein>
<dbReference type="AlphaFoldDB" id="A0A6P2RTX6"/>
<gene>
    <name evidence="1" type="ORF">BLA13014_06614</name>
</gene>
<dbReference type="Gene3D" id="3.30.420.10">
    <property type="entry name" value="Ribonuclease H-like superfamily/Ribonuclease H"/>
    <property type="match status" value="1"/>
</dbReference>
<dbReference type="InterPro" id="IPR012337">
    <property type="entry name" value="RNaseH-like_sf"/>
</dbReference>
<sequence length="164" mass="18891">MLLFLDTEYTGFGQLQPKLISLALVAEDGKREFYAELSDTWQHDDCTEFVKQQVLPLLTGPGTPLVEARSTLRTWFADAPRFAKVACDSQKDWGFLLDLLGTPRPENLADQYYDLRPLIDTAVYHSAVDAYFQLDAREHHALVDARAYRRAWLAWMDHKKTLTR</sequence>
<proteinExistence type="predicted"/>
<evidence type="ECO:0000313" key="2">
    <source>
        <dbReference type="Proteomes" id="UP000494261"/>
    </source>
</evidence>
<accession>A0A6P2RTX6</accession>
<reference evidence="1 2" key="1">
    <citation type="submission" date="2019-09" db="EMBL/GenBank/DDBJ databases">
        <authorList>
            <person name="Depoorter E."/>
        </authorList>
    </citation>
    <scope>NUCLEOTIDE SEQUENCE [LARGE SCALE GENOMIC DNA]</scope>
    <source>
        <strain evidence="1">LMG 13014</strain>
    </source>
</reference>
<dbReference type="RefSeq" id="WP_175025629.1">
    <property type="nucleotide sequence ID" value="NZ_CABVQC010000065.1"/>
</dbReference>